<dbReference type="Proteomes" id="UP000662783">
    <property type="component" value="Chromosome"/>
</dbReference>
<keyword evidence="2" id="KW-1185">Reference proteome</keyword>
<reference evidence="1" key="1">
    <citation type="submission" date="2021-02" db="EMBL/GenBank/DDBJ databases">
        <title>Fulvivirga sp. S481 isolated from sea water.</title>
        <authorList>
            <person name="Bae S.S."/>
            <person name="Baek K."/>
        </authorList>
    </citation>
    <scope>NUCLEOTIDE SEQUENCE</scope>
    <source>
        <strain evidence="1">S481</strain>
    </source>
</reference>
<dbReference type="KEGG" id="fuv:JR347_09440"/>
<organism evidence="1 2">
    <name type="scientific">Fulvivirga lutea</name>
    <dbReference type="NCBI Taxonomy" id="2810512"/>
    <lineage>
        <taxon>Bacteria</taxon>
        <taxon>Pseudomonadati</taxon>
        <taxon>Bacteroidota</taxon>
        <taxon>Cytophagia</taxon>
        <taxon>Cytophagales</taxon>
        <taxon>Fulvivirgaceae</taxon>
        <taxon>Fulvivirga</taxon>
    </lineage>
</organism>
<gene>
    <name evidence="1" type="ORF">JR347_09440</name>
</gene>
<evidence type="ECO:0000313" key="2">
    <source>
        <dbReference type="Proteomes" id="UP000662783"/>
    </source>
</evidence>
<proteinExistence type="predicted"/>
<dbReference type="RefSeq" id="WP_205720355.1">
    <property type="nucleotide sequence ID" value="NZ_CP070608.1"/>
</dbReference>
<protein>
    <submittedName>
        <fullName evidence="1">Uncharacterized protein</fullName>
    </submittedName>
</protein>
<accession>A0A974WF00</accession>
<name>A0A974WF00_9BACT</name>
<evidence type="ECO:0000313" key="1">
    <source>
        <dbReference type="EMBL" id="QSE95842.1"/>
    </source>
</evidence>
<dbReference type="EMBL" id="CP070608">
    <property type="protein sequence ID" value="QSE95842.1"/>
    <property type="molecule type" value="Genomic_DNA"/>
</dbReference>
<sequence length="116" mass="13729">MEKKLLLFVLILLSTNSWGQINKYFEKKEVSNLITKPEFTFPDFRQNYTLEFSSLQFVESGNIWDVQVPFVPVNQSWIGTTQESNFMWNNRPIKTTYQFDVNGRLRSSSMSFKLNK</sequence>
<dbReference type="AlphaFoldDB" id="A0A974WF00"/>